<dbReference type="Proteomes" id="UP000886998">
    <property type="component" value="Unassembled WGS sequence"/>
</dbReference>
<dbReference type="EMBL" id="BMAV01013806">
    <property type="protein sequence ID" value="GFY61744.1"/>
    <property type="molecule type" value="Genomic_DNA"/>
</dbReference>
<dbReference type="AlphaFoldDB" id="A0A8X7C8H5"/>
<proteinExistence type="predicted"/>
<dbReference type="OrthoDB" id="6410511at2759"/>
<protein>
    <submittedName>
        <fullName evidence="1">Uncharacterized protein</fullName>
    </submittedName>
</protein>
<dbReference type="InterPro" id="IPR006725">
    <property type="entry name" value="PIF2"/>
</dbReference>
<comment type="caution">
    <text evidence="1">The sequence shown here is derived from an EMBL/GenBank/DDBJ whole genome shotgun (WGS) entry which is preliminary data.</text>
</comment>
<evidence type="ECO:0000313" key="2">
    <source>
        <dbReference type="Proteomes" id="UP000886998"/>
    </source>
</evidence>
<evidence type="ECO:0000313" key="1">
    <source>
        <dbReference type="EMBL" id="GFY61744.1"/>
    </source>
</evidence>
<gene>
    <name evidence="1" type="primary">AVEN_125614_1</name>
    <name evidence="1" type="ORF">TNIN_226501</name>
</gene>
<organism evidence="1 2">
    <name type="scientific">Trichonephila inaurata madagascariensis</name>
    <dbReference type="NCBI Taxonomy" id="2747483"/>
    <lineage>
        <taxon>Eukaryota</taxon>
        <taxon>Metazoa</taxon>
        <taxon>Ecdysozoa</taxon>
        <taxon>Arthropoda</taxon>
        <taxon>Chelicerata</taxon>
        <taxon>Arachnida</taxon>
        <taxon>Araneae</taxon>
        <taxon>Araneomorphae</taxon>
        <taxon>Entelegynae</taxon>
        <taxon>Araneoidea</taxon>
        <taxon>Nephilidae</taxon>
        <taxon>Trichonephila</taxon>
        <taxon>Trichonephila inaurata</taxon>
    </lineage>
</organism>
<dbReference type="Pfam" id="PF04631">
    <property type="entry name" value="PIF2"/>
    <property type="match status" value="1"/>
</dbReference>
<reference evidence="1" key="1">
    <citation type="submission" date="2020-08" db="EMBL/GenBank/DDBJ databases">
        <title>Multicomponent nature underlies the extraordinary mechanical properties of spider dragline silk.</title>
        <authorList>
            <person name="Kono N."/>
            <person name="Nakamura H."/>
            <person name="Mori M."/>
            <person name="Yoshida Y."/>
            <person name="Ohtoshi R."/>
            <person name="Malay A.D."/>
            <person name="Moran D.A.P."/>
            <person name="Tomita M."/>
            <person name="Numata K."/>
            <person name="Arakawa K."/>
        </authorList>
    </citation>
    <scope>NUCLEOTIDE SEQUENCE</scope>
</reference>
<keyword evidence="2" id="KW-1185">Reference proteome</keyword>
<accession>A0A8X7C8H5</accession>
<name>A0A8X7C8H5_9ARAC</name>
<sequence length="271" mass="30608">MKSKLPSLFIGSWVSSIARSTCPLYGFQCPTDEPCDCSQMCSNGDFVPFQVLPNDTIFLMDQHLNPGMYCLPRGIGNCNQKTSYHVFSLTGWKCIPRHQTLYEEQTLVACHHEEAEDNSKNVLWDHLLQKPATEVDNPYETLEDGKTLRFQCQCNSLDILGKPMLSVLPFACSADYCIKDFLNPLPIMGYRNSKCECGPNLHLDPNDETSPCVVERSRVENGVFIGAVECMTNFSWKENPIFCPYDEGMLNFSTPVLSSNSFNEMVSHLTR</sequence>